<accession>A0A5B7K314</accession>
<organism evidence="1 2">
    <name type="scientific">Portunus trituberculatus</name>
    <name type="common">Swimming crab</name>
    <name type="synonym">Neptunus trituberculatus</name>
    <dbReference type="NCBI Taxonomy" id="210409"/>
    <lineage>
        <taxon>Eukaryota</taxon>
        <taxon>Metazoa</taxon>
        <taxon>Ecdysozoa</taxon>
        <taxon>Arthropoda</taxon>
        <taxon>Crustacea</taxon>
        <taxon>Multicrustacea</taxon>
        <taxon>Malacostraca</taxon>
        <taxon>Eumalacostraca</taxon>
        <taxon>Eucarida</taxon>
        <taxon>Decapoda</taxon>
        <taxon>Pleocyemata</taxon>
        <taxon>Brachyura</taxon>
        <taxon>Eubrachyura</taxon>
        <taxon>Portunoidea</taxon>
        <taxon>Portunidae</taxon>
        <taxon>Portuninae</taxon>
        <taxon>Portunus</taxon>
    </lineage>
</organism>
<gene>
    <name evidence="1" type="ORF">E2C01_094947</name>
</gene>
<comment type="caution">
    <text evidence="1">The sequence shown here is derived from an EMBL/GenBank/DDBJ whole genome shotgun (WGS) entry which is preliminary data.</text>
</comment>
<evidence type="ECO:0000313" key="2">
    <source>
        <dbReference type="Proteomes" id="UP000324222"/>
    </source>
</evidence>
<evidence type="ECO:0000313" key="1">
    <source>
        <dbReference type="EMBL" id="MPC99528.1"/>
    </source>
</evidence>
<protein>
    <submittedName>
        <fullName evidence="1">Uncharacterized protein</fullName>
    </submittedName>
</protein>
<sequence>MVEEEEQEVVVVMMCVDSGGGSSASCRARDTDSPSGSVRATAHLTFGSLSSTNLFSQLFSAINQNCRYHHNNVISLLFRPFITYATLSPWNNLRTFQNTKDLEA</sequence>
<name>A0A5B7K314_PORTR</name>
<dbReference type="EMBL" id="VSRR010118760">
    <property type="protein sequence ID" value="MPC99528.1"/>
    <property type="molecule type" value="Genomic_DNA"/>
</dbReference>
<keyword evidence="2" id="KW-1185">Reference proteome</keyword>
<proteinExistence type="predicted"/>
<dbReference type="Proteomes" id="UP000324222">
    <property type="component" value="Unassembled WGS sequence"/>
</dbReference>
<dbReference type="AlphaFoldDB" id="A0A5B7K314"/>
<reference evidence="1 2" key="1">
    <citation type="submission" date="2019-05" db="EMBL/GenBank/DDBJ databases">
        <title>Another draft genome of Portunus trituberculatus and its Hox gene families provides insights of decapod evolution.</title>
        <authorList>
            <person name="Jeong J.-H."/>
            <person name="Song I."/>
            <person name="Kim S."/>
            <person name="Choi T."/>
            <person name="Kim D."/>
            <person name="Ryu S."/>
            <person name="Kim W."/>
        </authorList>
    </citation>
    <scope>NUCLEOTIDE SEQUENCE [LARGE SCALE GENOMIC DNA]</scope>
    <source>
        <tissue evidence="1">Muscle</tissue>
    </source>
</reference>